<name>A0A4P9Y1F9_9FUNG</name>
<accession>A0A4P9Y1F9</accession>
<evidence type="ECO:0000313" key="2">
    <source>
        <dbReference type="EMBL" id="RKP12615.1"/>
    </source>
</evidence>
<gene>
    <name evidence="2" type="ORF">BJ684DRAFT_20856</name>
</gene>
<dbReference type="AlphaFoldDB" id="A0A4P9Y1F9"/>
<feature type="compositionally biased region" description="Low complexity" evidence="1">
    <location>
        <begin position="145"/>
        <end position="162"/>
    </location>
</feature>
<dbReference type="OrthoDB" id="5592107at2759"/>
<sequence length="382" mass="42322">MTIVDRLVLRLSRHHYTFFLREAWMETIRRPGGVQRGDTLEALIFLTHLDEGDLSRVVRAILRVIPPGHPLAPAFILQLLSRIALPSPRTARKVMDHLGTRLFRLSRPALPLLSQVRSWRILGGSISSHSSSGVSSFQSGTSTFASYTSPTHSSSRPSSTRPALKEEEREAANTALIISALAHRLAGTMMLGMVKFPLIHSLFTLLTHPECHPTPRLASLLALDALGRTGQVKERIRMWVPDLLMALKGIHRQQRLQGGNPDQLLGLAVEWSMYHIWSAPSHSLPLPSPPYGQATIVLDPTLGVGRHGKYAMDGLSCRNDHGDLLTAVASAGVQSSGRWYYEVTLHTTGIFQLGWVFSNTLRRLSAEHGIGKWEKGMEWKDG</sequence>
<reference evidence="3" key="1">
    <citation type="journal article" date="2018" name="Nat. Microbiol.">
        <title>Leveraging single-cell genomics to expand the fungal tree of life.</title>
        <authorList>
            <person name="Ahrendt S.R."/>
            <person name="Quandt C.A."/>
            <person name="Ciobanu D."/>
            <person name="Clum A."/>
            <person name="Salamov A."/>
            <person name="Andreopoulos B."/>
            <person name="Cheng J.F."/>
            <person name="Woyke T."/>
            <person name="Pelin A."/>
            <person name="Henrissat B."/>
            <person name="Reynolds N.K."/>
            <person name="Benny G.L."/>
            <person name="Smith M.E."/>
            <person name="James T.Y."/>
            <person name="Grigoriev I.V."/>
        </authorList>
    </citation>
    <scope>NUCLEOTIDE SEQUENCE [LARGE SCALE GENOMIC DNA]</scope>
</reference>
<protein>
    <submittedName>
        <fullName evidence="2">Uncharacterized protein</fullName>
    </submittedName>
</protein>
<dbReference type="InterPro" id="IPR043136">
    <property type="entry name" value="B30.2/SPRY_sf"/>
</dbReference>
<dbReference type="Gene3D" id="2.60.120.920">
    <property type="match status" value="1"/>
</dbReference>
<feature type="region of interest" description="Disordered" evidence="1">
    <location>
        <begin position="145"/>
        <end position="167"/>
    </location>
</feature>
<dbReference type="Proteomes" id="UP000267251">
    <property type="component" value="Unassembled WGS sequence"/>
</dbReference>
<organism evidence="2 3">
    <name type="scientific">Piptocephalis cylindrospora</name>
    <dbReference type="NCBI Taxonomy" id="1907219"/>
    <lineage>
        <taxon>Eukaryota</taxon>
        <taxon>Fungi</taxon>
        <taxon>Fungi incertae sedis</taxon>
        <taxon>Zoopagomycota</taxon>
        <taxon>Zoopagomycotina</taxon>
        <taxon>Zoopagomycetes</taxon>
        <taxon>Zoopagales</taxon>
        <taxon>Piptocephalidaceae</taxon>
        <taxon>Piptocephalis</taxon>
    </lineage>
</organism>
<keyword evidence="3" id="KW-1185">Reference proteome</keyword>
<evidence type="ECO:0000313" key="3">
    <source>
        <dbReference type="Proteomes" id="UP000267251"/>
    </source>
</evidence>
<evidence type="ECO:0000256" key="1">
    <source>
        <dbReference type="SAM" id="MobiDB-lite"/>
    </source>
</evidence>
<dbReference type="EMBL" id="KZ988267">
    <property type="protein sequence ID" value="RKP12615.1"/>
    <property type="molecule type" value="Genomic_DNA"/>
</dbReference>
<proteinExistence type="predicted"/>